<dbReference type="Proteomes" id="UP001175226">
    <property type="component" value="Unassembled WGS sequence"/>
</dbReference>
<keyword evidence="3" id="KW-1185">Reference proteome</keyword>
<feature type="domain" description="Protein kinase" evidence="1">
    <location>
        <begin position="78"/>
        <end position="318"/>
    </location>
</feature>
<name>A0AA39JEG8_9AGAR</name>
<dbReference type="SUPFAM" id="SSF56112">
    <property type="entry name" value="Protein kinase-like (PK-like)"/>
    <property type="match status" value="1"/>
</dbReference>
<dbReference type="AlphaFoldDB" id="A0AA39JEG8"/>
<dbReference type="PROSITE" id="PS50011">
    <property type="entry name" value="PROTEIN_KINASE_DOM"/>
    <property type="match status" value="1"/>
</dbReference>
<proteinExistence type="predicted"/>
<protein>
    <recommendedName>
        <fullName evidence="1">Protein kinase domain-containing protein</fullName>
    </recommendedName>
</protein>
<evidence type="ECO:0000313" key="3">
    <source>
        <dbReference type="Proteomes" id="UP001175226"/>
    </source>
</evidence>
<dbReference type="GO" id="GO:0004672">
    <property type="term" value="F:protein kinase activity"/>
    <property type="evidence" value="ECO:0007669"/>
    <property type="project" value="InterPro"/>
</dbReference>
<sequence>MADSHIDLCDRDALRAYYKEFVKRRENAYMYPLNPDYSLPIKFRPHLPGSGESSRPLPPFAVNGGSYNLDFAYAIRPFRHEKQLSQVWVADVFSSAKPTRSLGKVILKIVQPSLLPLPNLDSEFDEYLRPWEVSMSEDEAYKELKSLQGSTVPYYYGMHTVIMPNEEDADVLIMEYVEGKSLEDWLSERPEHAKPEDLGDKDAEYVEETKRMFKKTLTGIYSINKLGVAYRRVNPSNIILTPDPSGTPVFIDFALTVCHVDVKDIRRRYRNDLQVICPLRDCCEQHFEVMANWVKEELAKPEETWIQFGVDESSETSR</sequence>
<dbReference type="EMBL" id="JAUEPT010000039">
    <property type="protein sequence ID" value="KAK0439108.1"/>
    <property type="molecule type" value="Genomic_DNA"/>
</dbReference>
<dbReference type="Gene3D" id="1.10.510.10">
    <property type="entry name" value="Transferase(Phosphotransferase) domain 1"/>
    <property type="match status" value="1"/>
</dbReference>
<dbReference type="GO" id="GO:0005524">
    <property type="term" value="F:ATP binding"/>
    <property type="evidence" value="ECO:0007669"/>
    <property type="project" value="InterPro"/>
</dbReference>
<dbReference type="InterPro" id="IPR011009">
    <property type="entry name" value="Kinase-like_dom_sf"/>
</dbReference>
<organism evidence="2 3">
    <name type="scientific">Armillaria borealis</name>
    <dbReference type="NCBI Taxonomy" id="47425"/>
    <lineage>
        <taxon>Eukaryota</taxon>
        <taxon>Fungi</taxon>
        <taxon>Dikarya</taxon>
        <taxon>Basidiomycota</taxon>
        <taxon>Agaricomycotina</taxon>
        <taxon>Agaricomycetes</taxon>
        <taxon>Agaricomycetidae</taxon>
        <taxon>Agaricales</taxon>
        <taxon>Marasmiineae</taxon>
        <taxon>Physalacriaceae</taxon>
        <taxon>Armillaria</taxon>
    </lineage>
</organism>
<comment type="caution">
    <text evidence="2">The sequence shown here is derived from an EMBL/GenBank/DDBJ whole genome shotgun (WGS) entry which is preliminary data.</text>
</comment>
<evidence type="ECO:0000259" key="1">
    <source>
        <dbReference type="PROSITE" id="PS50011"/>
    </source>
</evidence>
<dbReference type="InterPro" id="IPR000719">
    <property type="entry name" value="Prot_kinase_dom"/>
</dbReference>
<accession>A0AA39JEG8</accession>
<evidence type="ECO:0000313" key="2">
    <source>
        <dbReference type="EMBL" id="KAK0439108.1"/>
    </source>
</evidence>
<gene>
    <name evidence="2" type="ORF">EV421DRAFT_870356</name>
</gene>
<reference evidence="2" key="1">
    <citation type="submission" date="2023-06" db="EMBL/GenBank/DDBJ databases">
        <authorList>
            <consortium name="Lawrence Berkeley National Laboratory"/>
            <person name="Ahrendt S."/>
            <person name="Sahu N."/>
            <person name="Indic B."/>
            <person name="Wong-Bajracharya J."/>
            <person name="Merenyi Z."/>
            <person name="Ke H.-M."/>
            <person name="Monk M."/>
            <person name="Kocsube S."/>
            <person name="Drula E."/>
            <person name="Lipzen A."/>
            <person name="Balint B."/>
            <person name="Henrissat B."/>
            <person name="Andreopoulos B."/>
            <person name="Martin F.M."/>
            <person name="Harder C.B."/>
            <person name="Rigling D."/>
            <person name="Ford K.L."/>
            <person name="Foster G.D."/>
            <person name="Pangilinan J."/>
            <person name="Papanicolaou A."/>
            <person name="Barry K."/>
            <person name="LaButti K."/>
            <person name="Viragh M."/>
            <person name="Koriabine M."/>
            <person name="Yan M."/>
            <person name="Riley R."/>
            <person name="Champramary S."/>
            <person name="Plett K.L."/>
            <person name="Tsai I.J."/>
            <person name="Slot J."/>
            <person name="Sipos G."/>
            <person name="Plett J."/>
            <person name="Nagy L.G."/>
            <person name="Grigoriev I.V."/>
        </authorList>
    </citation>
    <scope>NUCLEOTIDE SEQUENCE</scope>
    <source>
        <strain evidence="2">FPL87.14</strain>
    </source>
</reference>